<feature type="transmembrane region" description="Helical" evidence="6">
    <location>
        <begin position="69"/>
        <end position="90"/>
    </location>
</feature>
<keyword evidence="5 6" id="KW-0472">Membrane</keyword>
<proteinExistence type="predicted"/>
<feature type="transmembrane region" description="Helical" evidence="6">
    <location>
        <begin position="39"/>
        <end position="63"/>
    </location>
</feature>
<feature type="transmembrane region" description="Helical" evidence="6">
    <location>
        <begin position="182"/>
        <end position="204"/>
    </location>
</feature>
<evidence type="ECO:0000256" key="1">
    <source>
        <dbReference type="ARBA" id="ARBA00004651"/>
    </source>
</evidence>
<dbReference type="PANTHER" id="PTHR30086">
    <property type="entry name" value="ARGININE EXPORTER PROTEIN ARGO"/>
    <property type="match status" value="1"/>
</dbReference>
<comment type="caution">
    <text evidence="7">The sequence shown here is derived from an EMBL/GenBank/DDBJ whole genome shotgun (WGS) entry which is preliminary data.</text>
</comment>
<dbReference type="EMBL" id="BBML01000002">
    <property type="protein sequence ID" value="GAK96339.1"/>
    <property type="molecule type" value="Genomic_DNA"/>
</dbReference>
<evidence type="ECO:0000313" key="7">
    <source>
        <dbReference type="EMBL" id="GAK96339.1"/>
    </source>
</evidence>
<evidence type="ECO:0008006" key="9">
    <source>
        <dbReference type="Google" id="ProtNLM"/>
    </source>
</evidence>
<dbReference type="InterPro" id="IPR001123">
    <property type="entry name" value="LeuE-type"/>
</dbReference>
<evidence type="ECO:0000256" key="4">
    <source>
        <dbReference type="ARBA" id="ARBA00022989"/>
    </source>
</evidence>
<gene>
    <name evidence="7" type="ORF">JCM19294_1852</name>
</gene>
<dbReference type="STRING" id="319236.BST91_08490"/>
<sequence>MIESLVSFALATLLLALSPGPDNIFVLTQSVARGSKIGIAIATGLITGCIAHTSLVAFGFAIVIRDNEWLLLGIKIAGAIYLLYLAFQVFKSDPSISLKDSQSSQGNWWDMFKVGVTMNILNPKVSLFFLALLPQFVVQNDTPEWIQIYILGIIFMLVSLVVFYSIALLAGRAAMFIKNSNWFPFFMKWLQIVVFVGIAVLILIP</sequence>
<dbReference type="AlphaFoldDB" id="A0A090PZR6"/>
<keyword evidence="4 6" id="KW-1133">Transmembrane helix</keyword>
<feature type="transmembrane region" description="Helical" evidence="6">
    <location>
        <begin position="111"/>
        <end position="133"/>
    </location>
</feature>
<dbReference type="Pfam" id="PF01810">
    <property type="entry name" value="LysE"/>
    <property type="match status" value="1"/>
</dbReference>
<evidence type="ECO:0000256" key="5">
    <source>
        <dbReference type="ARBA" id="ARBA00023136"/>
    </source>
</evidence>
<dbReference type="PIRSF" id="PIRSF006324">
    <property type="entry name" value="LeuE"/>
    <property type="match status" value="1"/>
</dbReference>
<evidence type="ECO:0000256" key="2">
    <source>
        <dbReference type="ARBA" id="ARBA00022475"/>
    </source>
</evidence>
<keyword evidence="3 6" id="KW-0812">Transmembrane</keyword>
<dbReference type="GO" id="GO:0005886">
    <property type="term" value="C:plasma membrane"/>
    <property type="evidence" value="ECO:0007669"/>
    <property type="project" value="UniProtKB-SubCell"/>
</dbReference>
<evidence type="ECO:0000313" key="8">
    <source>
        <dbReference type="Proteomes" id="UP000029221"/>
    </source>
</evidence>
<accession>A0A090PZR6</accession>
<feature type="transmembrane region" description="Helical" evidence="6">
    <location>
        <begin position="145"/>
        <end position="170"/>
    </location>
</feature>
<evidence type="ECO:0000256" key="3">
    <source>
        <dbReference type="ARBA" id="ARBA00022692"/>
    </source>
</evidence>
<comment type="subcellular location">
    <subcellularLocation>
        <location evidence="1">Cell membrane</location>
        <topology evidence="1">Multi-pass membrane protein</topology>
    </subcellularLocation>
</comment>
<name>A0A090PZR6_9FLAO</name>
<keyword evidence="2" id="KW-1003">Cell membrane</keyword>
<dbReference type="PANTHER" id="PTHR30086:SF20">
    <property type="entry name" value="ARGININE EXPORTER PROTEIN ARGO-RELATED"/>
    <property type="match status" value="1"/>
</dbReference>
<organism evidence="7 8">
    <name type="scientific">Nonlabens tegetincola</name>
    <dbReference type="NCBI Taxonomy" id="323273"/>
    <lineage>
        <taxon>Bacteria</taxon>
        <taxon>Pseudomonadati</taxon>
        <taxon>Bacteroidota</taxon>
        <taxon>Flavobacteriia</taxon>
        <taxon>Flavobacteriales</taxon>
        <taxon>Flavobacteriaceae</taxon>
        <taxon>Nonlabens</taxon>
    </lineage>
</organism>
<reference evidence="7" key="1">
    <citation type="journal article" date="2014" name="Genome Announc.">
        <title>Draft Genome Sequences of Marine Flavobacterium Nonlabens Strains NR17, NR24, NR27, NR32, NR33, and Ara13.</title>
        <authorList>
            <person name="Nakanishi M."/>
            <person name="Meirelles P."/>
            <person name="Suzuki R."/>
            <person name="Takatani N."/>
            <person name="Mino S."/>
            <person name="Suda W."/>
            <person name="Oshima K."/>
            <person name="Hattori M."/>
            <person name="Ohkuma M."/>
            <person name="Hosokawa M."/>
            <person name="Miyashita K."/>
            <person name="Thompson F.L."/>
            <person name="Niwa A."/>
            <person name="Sawabe T."/>
            <person name="Sawabe T."/>
        </authorList>
    </citation>
    <scope>NUCLEOTIDE SEQUENCE [LARGE SCALE GENOMIC DNA]</scope>
    <source>
        <strain evidence="7">JCM 19294</strain>
    </source>
</reference>
<dbReference type="Proteomes" id="UP000029221">
    <property type="component" value="Unassembled WGS sequence"/>
</dbReference>
<dbReference type="eggNOG" id="COG1280">
    <property type="taxonomic scope" value="Bacteria"/>
</dbReference>
<protein>
    <recommendedName>
        <fullName evidence="9">Lysine transporter LysE</fullName>
    </recommendedName>
</protein>
<feature type="transmembrane region" description="Helical" evidence="6">
    <location>
        <begin position="6"/>
        <end position="27"/>
    </location>
</feature>
<keyword evidence="8" id="KW-1185">Reference proteome</keyword>
<dbReference type="RefSeq" id="WP_042277590.1">
    <property type="nucleotide sequence ID" value="NZ_BBML01000002.1"/>
</dbReference>
<evidence type="ECO:0000256" key="6">
    <source>
        <dbReference type="SAM" id="Phobius"/>
    </source>
</evidence>
<dbReference type="GO" id="GO:0015171">
    <property type="term" value="F:amino acid transmembrane transporter activity"/>
    <property type="evidence" value="ECO:0007669"/>
    <property type="project" value="TreeGrafter"/>
</dbReference>